<dbReference type="InterPro" id="IPR035958">
    <property type="entry name" value="SecB-like_sf"/>
</dbReference>
<dbReference type="AlphaFoldDB" id="A0A0F5VD54"/>
<dbReference type="STRING" id="265726.KY46_09300"/>
<name>A0A0F5VD54_9GAMM</name>
<reference evidence="6 7" key="1">
    <citation type="submission" date="2014-12" db="EMBL/GenBank/DDBJ databases">
        <title>Mercury Reductase activity and rhizosphere competence traits in the genome of root associated Photobacterium halotolerans MELD1.</title>
        <authorList>
            <person name="Mathew D.C."/>
            <person name="Huang C.-C."/>
        </authorList>
    </citation>
    <scope>NUCLEOTIDE SEQUENCE [LARGE SCALE GENOMIC DNA]</scope>
    <source>
        <strain evidence="6 7">MELD1</strain>
    </source>
</reference>
<dbReference type="GO" id="GO:0006457">
    <property type="term" value="P:protein folding"/>
    <property type="evidence" value="ECO:0007669"/>
    <property type="project" value="UniProtKB-UniRule"/>
</dbReference>
<dbReference type="GO" id="GO:0015031">
    <property type="term" value="P:protein transport"/>
    <property type="evidence" value="ECO:0007669"/>
    <property type="project" value="UniProtKB-UniRule"/>
</dbReference>
<keyword evidence="5" id="KW-0143">Chaperone</keyword>
<dbReference type="OrthoDB" id="9795145at2"/>
<dbReference type="InterPro" id="IPR003708">
    <property type="entry name" value="SecB"/>
</dbReference>
<keyword evidence="5" id="KW-0963">Cytoplasm</keyword>
<evidence type="ECO:0000256" key="5">
    <source>
        <dbReference type="HAMAP-Rule" id="MF_00821"/>
    </source>
</evidence>
<comment type="function">
    <text evidence="5">One of the proteins required for the normal export of preproteins out of the cell cytoplasm. It is a molecular chaperone that binds to a subset of precursor proteins, maintaining them in a translocation-competent state. It also specifically binds to its receptor SecA.</text>
</comment>
<dbReference type="HAMAP" id="MF_00821">
    <property type="entry name" value="SecB"/>
    <property type="match status" value="1"/>
</dbReference>
<evidence type="ECO:0000256" key="2">
    <source>
        <dbReference type="ARBA" id="ARBA00022448"/>
    </source>
</evidence>
<sequence length="156" mass="17240">MAEAATNEAQQNFQIQRIFLKDVSFEAPSSPEMFQKEWNPEVKLDLDTQSRELAEGVYEVVLRLTVTVNNASEAAFLCEVQQGGIFSVAGMEAPQLAHCLGAFCPNILFPYARETISSLVVKGTFPQLNLAPVNFDALFMNYLQSKAEGNQESTQA</sequence>
<dbReference type="GO" id="GO:0005737">
    <property type="term" value="C:cytoplasm"/>
    <property type="evidence" value="ECO:0007669"/>
    <property type="project" value="UniProtKB-SubCell"/>
</dbReference>
<dbReference type="GO" id="GO:0051082">
    <property type="term" value="F:unfolded protein binding"/>
    <property type="evidence" value="ECO:0007669"/>
    <property type="project" value="InterPro"/>
</dbReference>
<comment type="subcellular location">
    <subcellularLocation>
        <location evidence="5">Cytoplasm</location>
    </subcellularLocation>
</comment>
<evidence type="ECO:0000256" key="1">
    <source>
        <dbReference type="ARBA" id="ARBA00009990"/>
    </source>
</evidence>
<dbReference type="Proteomes" id="UP000033633">
    <property type="component" value="Unassembled WGS sequence"/>
</dbReference>
<keyword evidence="4 5" id="KW-0811">Translocation</keyword>
<evidence type="ECO:0000256" key="4">
    <source>
        <dbReference type="ARBA" id="ARBA00023010"/>
    </source>
</evidence>
<evidence type="ECO:0000256" key="3">
    <source>
        <dbReference type="ARBA" id="ARBA00022927"/>
    </source>
</evidence>
<keyword evidence="3 5" id="KW-0653">Protein transport</keyword>
<dbReference type="RefSeq" id="WP_046220374.1">
    <property type="nucleotide sequence ID" value="NZ_JWYV01000006.1"/>
</dbReference>
<dbReference type="NCBIfam" id="TIGR00809">
    <property type="entry name" value="secB"/>
    <property type="match status" value="1"/>
</dbReference>
<comment type="caution">
    <text evidence="6">The sequence shown here is derived from an EMBL/GenBank/DDBJ whole genome shotgun (WGS) entry which is preliminary data.</text>
</comment>
<protein>
    <recommendedName>
        <fullName evidence="5">Protein-export protein SecB</fullName>
    </recommendedName>
</protein>
<evidence type="ECO:0000313" key="6">
    <source>
        <dbReference type="EMBL" id="KKD00081.1"/>
    </source>
</evidence>
<dbReference type="PATRIC" id="fig|265726.11.peg.4013"/>
<keyword evidence="7" id="KW-1185">Reference proteome</keyword>
<keyword evidence="2 5" id="KW-0813">Transport</keyword>
<comment type="similarity">
    <text evidence="1 5">Belongs to the SecB family.</text>
</comment>
<dbReference type="SUPFAM" id="SSF54611">
    <property type="entry name" value="SecB-like"/>
    <property type="match status" value="1"/>
</dbReference>
<dbReference type="NCBIfam" id="NF004393">
    <property type="entry name" value="PRK05751.1-4"/>
    <property type="match status" value="1"/>
</dbReference>
<dbReference type="PANTHER" id="PTHR36918">
    <property type="match status" value="1"/>
</dbReference>
<evidence type="ECO:0000313" key="7">
    <source>
        <dbReference type="Proteomes" id="UP000033633"/>
    </source>
</evidence>
<dbReference type="GO" id="GO:0051262">
    <property type="term" value="P:protein tetramerization"/>
    <property type="evidence" value="ECO:0007669"/>
    <property type="project" value="InterPro"/>
</dbReference>
<comment type="subunit">
    <text evidence="5">Homotetramer, a dimer of dimers. One homotetramer interacts with 1 SecA dimer.</text>
</comment>
<accession>A0A0F5VD54</accession>
<dbReference type="EMBL" id="JWYV01000006">
    <property type="protein sequence ID" value="KKD00081.1"/>
    <property type="molecule type" value="Genomic_DNA"/>
</dbReference>
<dbReference type="PRINTS" id="PR01594">
    <property type="entry name" value="SECBCHAPRONE"/>
</dbReference>
<dbReference type="PANTHER" id="PTHR36918:SF1">
    <property type="entry name" value="PROTEIN-EXPORT PROTEIN SECB"/>
    <property type="match status" value="1"/>
</dbReference>
<dbReference type="Pfam" id="PF02556">
    <property type="entry name" value="SecB"/>
    <property type="match status" value="1"/>
</dbReference>
<gene>
    <name evidence="5" type="primary">secB</name>
    <name evidence="6" type="ORF">KY46_09300</name>
</gene>
<organism evidence="6 7">
    <name type="scientific">Photobacterium halotolerans</name>
    <dbReference type="NCBI Taxonomy" id="265726"/>
    <lineage>
        <taxon>Bacteria</taxon>
        <taxon>Pseudomonadati</taxon>
        <taxon>Pseudomonadota</taxon>
        <taxon>Gammaproteobacteria</taxon>
        <taxon>Vibrionales</taxon>
        <taxon>Vibrionaceae</taxon>
        <taxon>Photobacterium</taxon>
    </lineage>
</organism>
<dbReference type="Gene3D" id="3.10.420.10">
    <property type="entry name" value="SecB-like"/>
    <property type="match status" value="1"/>
</dbReference>
<proteinExistence type="inferred from homology"/>